<evidence type="ECO:0000313" key="2">
    <source>
        <dbReference type="Proteomes" id="UP001287282"/>
    </source>
</evidence>
<feature type="non-terminal residue" evidence="1">
    <location>
        <position position="92"/>
    </location>
</feature>
<keyword evidence="2" id="KW-1185">Reference proteome</keyword>
<dbReference type="Proteomes" id="UP001287282">
    <property type="component" value="Unassembled WGS sequence"/>
</dbReference>
<proteinExistence type="predicted"/>
<gene>
    <name evidence="1" type="ORF">RYX56_22060</name>
</gene>
<dbReference type="EMBL" id="JAWJBA010000228">
    <property type="protein sequence ID" value="MDV2687038.1"/>
    <property type="molecule type" value="Genomic_DNA"/>
</dbReference>
<name>A0ABU3XGM2_9BACI</name>
<organism evidence="1 2">
    <name type="scientific">Alkalihalophilus lindianensis</name>
    <dbReference type="NCBI Taxonomy" id="1630542"/>
    <lineage>
        <taxon>Bacteria</taxon>
        <taxon>Bacillati</taxon>
        <taxon>Bacillota</taxon>
        <taxon>Bacilli</taxon>
        <taxon>Bacillales</taxon>
        <taxon>Bacillaceae</taxon>
        <taxon>Alkalihalophilus</taxon>
    </lineage>
</organism>
<evidence type="ECO:0000313" key="1">
    <source>
        <dbReference type="EMBL" id="MDV2687038.1"/>
    </source>
</evidence>
<feature type="non-terminal residue" evidence="1">
    <location>
        <position position="1"/>
    </location>
</feature>
<reference evidence="1 2" key="1">
    <citation type="submission" date="2023-10" db="EMBL/GenBank/DDBJ databases">
        <title>Screening of Alkalihalobacillus lindianensis BZ-TG-R113 and Its Alleviation of Salt Stress on Rapeseed Growth.</title>
        <authorList>
            <person name="Zhao B."/>
            <person name="Guo T."/>
        </authorList>
    </citation>
    <scope>NUCLEOTIDE SEQUENCE [LARGE SCALE GENOMIC DNA]</scope>
    <source>
        <strain evidence="1 2">BZ-TG-R113</strain>
    </source>
</reference>
<comment type="caution">
    <text evidence="1">The sequence shown here is derived from an EMBL/GenBank/DDBJ whole genome shotgun (WGS) entry which is preliminary data.</text>
</comment>
<protein>
    <submittedName>
        <fullName evidence="1">Type III deoxyribonuclease</fullName>
    </submittedName>
</protein>
<sequence length="92" mass="10984">LIFDYGDNAYSFDEETQTMTMSDFDISRHFEQAGKLLGEGLHKEYWIRHSTRDHIDVKKEIIILTNDTDAMERINEYAEEEFITLYENNKRS</sequence>
<accession>A0ABU3XGM2</accession>